<dbReference type="EMBL" id="CAXKWB010006858">
    <property type="protein sequence ID" value="CAL4084680.1"/>
    <property type="molecule type" value="Genomic_DNA"/>
</dbReference>
<proteinExistence type="predicted"/>
<dbReference type="PROSITE" id="PS50181">
    <property type="entry name" value="FBOX"/>
    <property type="match status" value="1"/>
</dbReference>
<dbReference type="SUPFAM" id="SSF81383">
    <property type="entry name" value="F-box domain"/>
    <property type="match status" value="1"/>
</dbReference>
<dbReference type="Proteomes" id="UP001497623">
    <property type="component" value="Unassembled WGS sequence"/>
</dbReference>
<dbReference type="InterPro" id="IPR032675">
    <property type="entry name" value="LRR_dom_sf"/>
</dbReference>
<dbReference type="Gene3D" id="1.20.1280.50">
    <property type="match status" value="1"/>
</dbReference>
<protein>
    <recommendedName>
        <fullName evidence="1">F-box domain-containing protein</fullName>
    </recommendedName>
</protein>
<evidence type="ECO:0000313" key="2">
    <source>
        <dbReference type="EMBL" id="CAL4084680.1"/>
    </source>
</evidence>
<reference evidence="2 3" key="1">
    <citation type="submission" date="2024-05" db="EMBL/GenBank/DDBJ databases">
        <authorList>
            <person name="Wallberg A."/>
        </authorList>
    </citation>
    <scope>NUCLEOTIDE SEQUENCE [LARGE SCALE GENOMIC DNA]</scope>
</reference>
<organism evidence="2 3">
    <name type="scientific">Meganyctiphanes norvegica</name>
    <name type="common">Northern krill</name>
    <name type="synonym">Thysanopoda norvegica</name>
    <dbReference type="NCBI Taxonomy" id="48144"/>
    <lineage>
        <taxon>Eukaryota</taxon>
        <taxon>Metazoa</taxon>
        <taxon>Ecdysozoa</taxon>
        <taxon>Arthropoda</taxon>
        <taxon>Crustacea</taxon>
        <taxon>Multicrustacea</taxon>
        <taxon>Malacostraca</taxon>
        <taxon>Eumalacostraca</taxon>
        <taxon>Eucarida</taxon>
        <taxon>Euphausiacea</taxon>
        <taxon>Euphausiidae</taxon>
        <taxon>Meganyctiphanes</taxon>
    </lineage>
</organism>
<comment type="caution">
    <text evidence="2">The sequence shown here is derived from an EMBL/GenBank/DDBJ whole genome shotgun (WGS) entry which is preliminary data.</text>
</comment>
<dbReference type="GO" id="GO:0031398">
    <property type="term" value="P:positive regulation of protein ubiquitination"/>
    <property type="evidence" value="ECO:0007669"/>
    <property type="project" value="TreeGrafter"/>
</dbReference>
<dbReference type="PANTHER" id="PTHR20933">
    <property type="entry name" value="F-BOX ONLY PROTEIN 33"/>
    <property type="match status" value="1"/>
</dbReference>
<dbReference type="Pfam" id="PF12937">
    <property type="entry name" value="F-box-like"/>
    <property type="match status" value="1"/>
</dbReference>
<sequence length="510" mass="58209">MWDQLQLEDFEFIGNKGKARYTTTIDKLPDKVLLQIFGYLQQKQIITNSVVCKKWRELAHDTRLWASVSLRPEWGGIYVNSTDALMHLIGNRFAASLQYIELPMDLITHPILHVMADKCPNLTNFLLDFSTAMQLHDFSDMQTFPTRLRTMTICLSQVIFMEGFMRKIYNFINGLEVLHIIGTYETADEEEEEIYEVINIHKLKAATPNLKVVNLYGINFVDDTHIEAFSSNCIQLECLAVNFCSKVTGSSLKILMGRCKRLKSLLMQQCNLQDEHIKDAPWEQSSVSELDITANNLSTECLIDLFTRLPGLRWLSAGQINGFTDGVLKAWIEHGNVKNLIALDLDSCDNLSEDGLYKFLARYGGNLRGLVLSGIPHCTDSLCSNVMPALKNIKILRMGLPENISYRMPGKIHVDQLLDNISNYGTNLQRLEISWDAETLRFSDKSQKSIDMLRTKCLRLKCLVLVDGKYYEIVKANFERADRSTVVRTATNCKVSIAYLLSHYKDLIYN</sequence>
<dbReference type="InterPro" id="IPR001810">
    <property type="entry name" value="F-box_dom"/>
</dbReference>
<dbReference type="SUPFAM" id="SSF52047">
    <property type="entry name" value="RNI-like"/>
    <property type="match status" value="1"/>
</dbReference>
<name>A0AAV2QKN4_MEGNR</name>
<dbReference type="InterPro" id="IPR036047">
    <property type="entry name" value="F-box-like_dom_sf"/>
</dbReference>
<evidence type="ECO:0000313" key="3">
    <source>
        <dbReference type="Proteomes" id="UP001497623"/>
    </source>
</evidence>
<evidence type="ECO:0000259" key="1">
    <source>
        <dbReference type="PROSITE" id="PS50181"/>
    </source>
</evidence>
<dbReference type="PANTHER" id="PTHR20933:SF4">
    <property type="entry name" value="F-BOX INVOLVED IN POLYQ PATHOGENESIS, ISOFORM A"/>
    <property type="match status" value="1"/>
</dbReference>
<gene>
    <name evidence="2" type="ORF">MNOR_LOCUS12484</name>
</gene>
<dbReference type="Gene3D" id="3.80.10.10">
    <property type="entry name" value="Ribonuclease Inhibitor"/>
    <property type="match status" value="2"/>
</dbReference>
<accession>A0AAV2QKN4</accession>
<feature type="domain" description="F-box" evidence="1">
    <location>
        <begin position="22"/>
        <end position="68"/>
    </location>
</feature>
<dbReference type="SMART" id="SM00256">
    <property type="entry name" value="FBOX"/>
    <property type="match status" value="1"/>
</dbReference>
<dbReference type="AlphaFoldDB" id="A0AAV2QKN4"/>
<keyword evidence="3" id="KW-1185">Reference proteome</keyword>